<dbReference type="CDD" id="cd09631">
    <property type="entry name" value="DOMON_DOH"/>
    <property type="match status" value="1"/>
</dbReference>
<dbReference type="PROSITE" id="PS51549">
    <property type="entry name" value="DM13"/>
    <property type="match status" value="2"/>
</dbReference>
<feature type="domain" description="DM13" evidence="4">
    <location>
        <begin position="139"/>
        <end position="252"/>
    </location>
</feature>
<evidence type="ECO:0000256" key="1">
    <source>
        <dbReference type="ARBA" id="ARBA00022737"/>
    </source>
</evidence>
<name>A0A1W0X184_HYPEX</name>
<dbReference type="InterPro" id="IPR052126">
    <property type="entry name" value="Spindle_Org/Thrombomodulin"/>
</dbReference>
<evidence type="ECO:0000256" key="2">
    <source>
        <dbReference type="SAM" id="SignalP"/>
    </source>
</evidence>
<dbReference type="EMBL" id="MTYJ01000025">
    <property type="protein sequence ID" value="OQV21215.1"/>
    <property type="molecule type" value="Genomic_DNA"/>
</dbReference>
<feature type="domain" description="DM13" evidence="4">
    <location>
        <begin position="28"/>
        <end position="138"/>
    </location>
</feature>
<keyword evidence="2" id="KW-0732">Signal</keyword>
<keyword evidence="1" id="KW-0677">Repeat</keyword>
<dbReference type="Pfam" id="PF03351">
    <property type="entry name" value="DOMON"/>
    <property type="match status" value="1"/>
</dbReference>
<comment type="caution">
    <text evidence="5">The sequence shown here is derived from an EMBL/GenBank/DDBJ whole genome shotgun (WGS) entry which is preliminary data.</text>
</comment>
<proteinExistence type="predicted"/>
<evidence type="ECO:0000259" key="4">
    <source>
        <dbReference type="PROSITE" id="PS51549"/>
    </source>
</evidence>
<dbReference type="Proteomes" id="UP000192578">
    <property type="component" value="Unassembled WGS sequence"/>
</dbReference>
<dbReference type="Pfam" id="PF10517">
    <property type="entry name" value="DM13"/>
    <property type="match status" value="2"/>
</dbReference>
<dbReference type="PROSITE" id="PS50836">
    <property type="entry name" value="DOMON"/>
    <property type="match status" value="1"/>
</dbReference>
<dbReference type="AlphaFoldDB" id="A0A1W0X184"/>
<feature type="chain" id="PRO_5012641906" evidence="2">
    <location>
        <begin position="27"/>
        <end position="700"/>
    </location>
</feature>
<organism evidence="5 6">
    <name type="scientific">Hypsibius exemplaris</name>
    <name type="common">Freshwater tardigrade</name>
    <dbReference type="NCBI Taxonomy" id="2072580"/>
    <lineage>
        <taxon>Eukaryota</taxon>
        <taxon>Metazoa</taxon>
        <taxon>Ecdysozoa</taxon>
        <taxon>Tardigrada</taxon>
        <taxon>Eutardigrada</taxon>
        <taxon>Parachela</taxon>
        <taxon>Hypsibioidea</taxon>
        <taxon>Hypsibiidae</taxon>
        <taxon>Hypsibius</taxon>
    </lineage>
</organism>
<dbReference type="InterPro" id="IPR045266">
    <property type="entry name" value="DOH_DOMON"/>
</dbReference>
<protein>
    <submittedName>
        <fullName evidence="5">Protein Skeletor, isoforms D/E</fullName>
    </submittedName>
</protein>
<reference evidence="6" key="1">
    <citation type="submission" date="2017-01" db="EMBL/GenBank/DDBJ databases">
        <title>Comparative genomics of anhydrobiosis in the tardigrade Hypsibius dujardini.</title>
        <authorList>
            <person name="Yoshida Y."/>
            <person name="Koutsovoulos G."/>
            <person name="Laetsch D."/>
            <person name="Stevens L."/>
            <person name="Kumar S."/>
            <person name="Horikawa D."/>
            <person name="Ishino K."/>
            <person name="Komine S."/>
            <person name="Tomita M."/>
            <person name="Blaxter M."/>
            <person name="Arakawa K."/>
        </authorList>
    </citation>
    <scope>NUCLEOTIDE SEQUENCE [LARGE SCALE GENOMIC DNA]</scope>
    <source>
        <strain evidence="6">Z151</strain>
    </source>
</reference>
<evidence type="ECO:0000313" key="5">
    <source>
        <dbReference type="EMBL" id="OQV21215.1"/>
    </source>
</evidence>
<feature type="domain" description="DOMON" evidence="3">
    <location>
        <begin position="280"/>
        <end position="413"/>
    </location>
</feature>
<dbReference type="SMART" id="SM00664">
    <property type="entry name" value="DoH"/>
    <property type="match status" value="1"/>
</dbReference>
<dbReference type="PANTHER" id="PTHR24036:SF16">
    <property type="entry name" value="KNICKKOPF"/>
    <property type="match status" value="1"/>
</dbReference>
<dbReference type="InterPro" id="IPR019545">
    <property type="entry name" value="DM13_domain"/>
</dbReference>
<sequence>MTPPLVSILLAFAFVHCLIFANHVRGEQSFGRKIGTFQQKSHQVRGEVYAVNATTFLLKNFMYDGMGTDTFFFVGASKEPSERGTLVPDETHKTNLLRQYMGEDLLITVPDDKTIADFKWLAVWDVSEQKSYGDVQIPGQFDPPKQQILGAFLQTYHGIKSGDIKVIDAKTLKIPDFVFDGAADAIFWAGIGQVPSSHGLQVPTETGYDKLNRYTGQILTLRLPGETTVLDIDWLCVWDPTYSQSYGYVLVPANLNIPPSLGSLVGIGYSRLPNCERLHQRLQVSWEVFGGYLTIQLAGLIDEDEYMAFGYSGSNNASTMIGADVAIAWWDGLGKVEDYYITAKAPCSTIGTVKGGVCTDAMLGGINDVQALETKRENGLTIISYQRPLKTTDVSFDRMIVPEELIYIVWAIGPLDTQRQPSKHSLYSRSDRSLRFSRPNEKNCDKFDTGVVRNRPTPWPGIKLSGENSRSFVAQIGPSGGAKGYEGLTGFHSWGLAWYINGTLIPELVLKRGITYTFYVQGGKNPENLEYYHPFYITSEPEGGFAQKKEADRIRARIFAGVRRGRTNEYEATALGALCVWKEITNNVKPEDYGNFFAYKGQLGYACESGQPGILEFTPDASMPDTIYYQSYTQRNLGWKITLVDSFDDPLTHQKLQSPAEAPSNVDSNSNRAAGRTSRFSAVLISVFLVLQCHFRLRGV</sequence>
<feature type="signal peptide" evidence="2">
    <location>
        <begin position="1"/>
        <end position="26"/>
    </location>
</feature>
<accession>A0A1W0X184</accession>
<evidence type="ECO:0000313" key="6">
    <source>
        <dbReference type="Proteomes" id="UP000192578"/>
    </source>
</evidence>
<keyword evidence="6" id="KW-1185">Reference proteome</keyword>
<dbReference type="SMART" id="SM00686">
    <property type="entry name" value="DM13"/>
    <property type="match status" value="2"/>
</dbReference>
<dbReference type="InterPro" id="IPR005018">
    <property type="entry name" value="DOMON_domain"/>
</dbReference>
<evidence type="ECO:0000259" key="3">
    <source>
        <dbReference type="PROSITE" id="PS50836"/>
    </source>
</evidence>
<gene>
    <name evidence="5" type="ORF">BV898_04973</name>
</gene>
<dbReference type="OrthoDB" id="2448405at2759"/>
<dbReference type="PANTHER" id="PTHR24036">
    <property type="entry name" value="SKELETOR-RELATED"/>
    <property type="match status" value="1"/>
</dbReference>